<gene>
    <name evidence="2" type="ORF">CCMP2556_LOCUS52301</name>
    <name evidence="3" type="ORF">CCMP2556_LOCUS52416</name>
</gene>
<keyword evidence="4" id="KW-1185">Reference proteome</keyword>
<evidence type="ECO:0000313" key="3">
    <source>
        <dbReference type="EMBL" id="CAK9113193.1"/>
    </source>
</evidence>
<accession>A0ABP0SL57</accession>
<sequence length="255" mass="27587">MAVDEYLLSIYVSAAGMLPTEFKRAARKRRKAEKEEKEVLSVSLGEHGQESDGSSTKFNLQRGDNTDGDDVAEEDTLLLPEEVATAWLHSDAMVGDEAACIKHGCVVAGLHYSVKQWQDDATRLELARGYKAHLDHIRDDRALEELSIAPVSMRGGLRDDDTGIHCFLLLRRQGKKVNAAGPMLIAAHARLLSPEELLSTHVLPITTGQARAASVPKVQIQGLSSTALVRAAGNAMNLPCIGVVMLGIICGLEEL</sequence>
<reference evidence="2 4" key="1">
    <citation type="submission" date="2024-02" db="EMBL/GenBank/DDBJ databases">
        <authorList>
            <person name="Chen Y."/>
            <person name="Shah S."/>
            <person name="Dougan E. K."/>
            <person name="Thang M."/>
            <person name="Chan C."/>
        </authorList>
    </citation>
    <scope>NUCLEOTIDE SEQUENCE [LARGE SCALE GENOMIC DNA]</scope>
</reference>
<comment type="caution">
    <text evidence="2">The sequence shown here is derived from an EMBL/GenBank/DDBJ whole genome shotgun (WGS) entry which is preliminary data.</text>
</comment>
<evidence type="ECO:0000313" key="2">
    <source>
        <dbReference type="EMBL" id="CAK9112909.1"/>
    </source>
</evidence>
<evidence type="ECO:0000313" key="4">
    <source>
        <dbReference type="Proteomes" id="UP001642484"/>
    </source>
</evidence>
<feature type="compositionally biased region" description="Polar residues" evidence="1">
    <location>
        <begin position="51"/>
        <end position="63"/>
    </location>
</feature>
<name>A0ABP0SL57_9DINO</name>
<feature type="region of interest" description="Disordered" evidence="1">
    <location>
        <begin position="36"/>
        <end position="66"/>
    </location>
</feature>
<dbReference type="EMBL" id="CAXAMN010027783">
    <property type="protein sequence ID" value="CAK9112909.1"/>
    <property type="molecule type" value="Genomic_DNA"/>
</dbReference>
<proteinExistence type="predicted"/>
<dbReference type="Proteomes" id="UP001642484">
    <property type="component" value="Unassembled WGS sequence"/>
</dbReference>
<protein>
    <submittedName>
        <fullName evidence="2">Uncharacterized protein</fullName>
    </submittedName>
</protein>
<evidence type="ECO:0000256" key="1">
    <source>
        <dbReference type="SAM" id="MobiDB-lite"/>
    </source>
</evidence>
<organism evidence="2 4">
    <name type="scientific">Durusdinium trenchii</name>
    <dbReference type="NCBI Taxonomy" id="1381693"/>
    <lineage>
        <taxon>Eukaryota</taxon>
        <taxon>Sar</taxon>
        <taxon>Alveolata</taxon>
        <taxon>Dinophyceae</taxon>
        <taxon>Suessiales</taxon>
        <taxon>Symbiodiniaceae</taxon>
        <taxon>Durusdinium</taxon>
    </lineage>
</organism>
<dbReference type="EMBL" id="CAXAMN010027806">
    <property type="protein sequence ID" value="CAK9113193.1"/>
    <property type="molecule type" value="Genomic_DNA"/>
</dbReference>